<feature type="domain" description="Serine aminopeptidase S33" evidence="1">
    <location>
        <begin position="76"/>
        <end position="304"/>
    </location>
</feature>
<evidence type="ECO:0000313" key="2">
    <source>
        <dbReference type="EMBL" id="ODC04962.1"/>
    </source>
</evidence>
<dbReference type="STRING" id="197479.BFW38_16895"/>
<dbReference type="OrthoDB" id="5614837at2"/>
<dbReference type="PANTHER" id="PTHR11614">
    <property type="entry name" value="PHOSPHOLIPASE-RELATED"/>
    <property type="match status" value="1"/>
</dbReference>
<reference evidence="2 3" key="1">
    <citation type="submission" date="2016-08" db="EMBL/GenBank/DDBJ databases">
        <authorList>
            <person name="Seilhamer J.J."/>
        </authorList>
    </citation>
    <scope>NUCLEOTIDE SEQUENCE [LARGE SCALE GENOMIC DNA]</scope>
    <source>
        <strain evidence="2 3">PH27A</strain>
    </source>
</reference>
<organism evidence="2 3">
    <name type="scientific">Terasakiispira papahanaumokuakeensis</name>
    <dbReference type="NCBI Taxonomy" id="197479"/>
    <lineage>
        <taxon>Bacteria</taxon>
        <taxon>Pseudomonadati</taxon>
        <taxon>Pseudomonadota</taxon>
        <taxon>Gammaproteobacteria</taxon>
        <taxon>Oceanospirillales</taxon>
        <taxon>Terasakiispira</taxon>
    </lineage>
</organism>
<gene>
    <name evidence="2" type="ORF">BFW38_16895</name>
</gene>
<evidence type="ECO:0000313" key="3">
    <source>
        <dbReference type="Proteomes" id="UP000094291"/>
    </source>
</evidence>
<keyword evidence="3" id="KW-1185">Reference proteome</keyword>
<dbReference type="InterPro" id="IPR022742">
    <property type="entry name" value="Hydrolase_4"/>
</dbReference>
<sequence>MPNFPLMLRCRPDIWGANWFPINDCPWQDYIDFYHLSPRGEASEIDYPPVNVSAGWLDTNAPDQPRLWAQSFIPTRPSGSLFHLHGLYDHGGLYPRLQRWALTQGLSYHALDLPGHGLSGGTRIAVSDFSNYQHALNRWLAQAAQLKLPRPWLLSGFSTGAAVALDHLLQGPSTFDRVALLAPLVRPIGWQASRRWLKLLGPFMRKIPRGFRDNTHDHAFLSFVREQDPLQSRHLPLAWPKALARWIDRIEQHGPVCQQPLILQGDDDTTVDWQYNLSVLQCLLPGADVKILPHIRHHLLNEDDTHAPAVYAALTDWWHQTQAASGVATMHSEQSAFL</sequence>
<dbReference type="AlphaFoldDB" id="A0A1E2VDM8"/>
<dbReference type="InterPro" id="IPR029058">
    <property type="entry name" value="AB_hydrolase_fold"/>
</dbReference>
<proteinExistence type="predicted"/>
<dbReference type="Proteomes" id="UP000094291">
    <property type="component" value="Unassembled WGS sequence"/>
</dbReference>
<evidence type="ECO:0000259" key="1">
    <source>
        <dbReference type="Pfam" id="PF12146"/>
    </source>
</evidence>
<dbReference type="Pfam" id="PF12146">
    <property type="entry name" value="Hydrolase_4"/>
    <property type="match status" value="1"/>
</dbReference>
<name>A0A1E2VDM8_9GAMM</name>
<protein>
    <recommendedName>
        <fullName evidence="1">Serine aminopeptidase S33 domain-containing protein</fullName>
    </recommendedName>
</protein>
<dbReference type="EMBL" id="MDTQ01000001">
    <property type="protein sequence ID" value="ODC04962.1"/>
    <property type="molecule type" value="Genomic_DNA"/>
</dbReference>
<dbReference type="RefSeq" id="WP_068999984.1">
    <property type="nucleotide sequence ID" value="NZ_MDTQ01000001.1"/>
</dbReference>
<comment type="caution">
    <text evidence="2">The sequence shown here is derived from an EMBL/GenBank/DDBJ whole genome shotgun (WGS) entry which is preliminary data.</text>
</comment>
<dbReference type="Gene3D" id="3.40.50.1820">
    <property type="entry name" value="alpha/beta hydrolase"/>
    <property type="match status" value="1"/>
</dbReference>
<dbReference type="InterPro" id="IPR051044">
    <property type="entry name" value="MAG_DAG_Lipase"/>
</dbReference>
<dbReference type="SUPFAM" id="SSF53474">
    <property type="entry name" value="alpha/beta-Hydrolases"/>
    <property type="match status" value="1"/>
</dbReference>
<accession>A0A1E2VDM8</accession>